<comment type="caution">
    <text evidence="2">The sequence shown here is derived from an EMBL/GenBank/DDBJ whole genome shotgun (WGS) entry which is preliminary data.</text>
</comment>
<organism evidence="2 3">
    <name type="scientific">Eumeta variegata</name>
    <name type="common">Bagworm moth</name>
    <name type="synonym">Eumeta japonica</name>
    <dbReference type="NCBI Taxonomy" id="151549"/>
    <lineage>
        <taxon>Eukaryota</taxon>
        <taxon>Metazoa</taxon>
        <taxon>Ecdysozoa</taxon>
        <taxon>Arthropoda</taxon>
        <taxon>Hexapoda</taxon>
        <taxon>Insecta</taxon>
        <taxon>Pterygota</taxon>
        <taxon>Neoptera</taxon>
        <taxon>Endopterygota</taxon>
        <taxon>Lepidoptera</taxon>
        <taxon>Glossata</taxon>
        <taxon>Ditrysia</taxon>
        <taxon>Tineoidea</taxon>
        <taxon>Psychidae</taxon>
        <taxon>Oiketicinae</taxon>
        <taxon>Eumeta</taxon>
    </lineage>
</organism>
<feature type="compositionally biased region" description="Low complexity" evidence="1">
    <location>
        <begin position="14"/>
        <end position="24"/>
    </location>
</feature>
<keyword evidence="3" id="KW-1185">Reference proteome</keyword>
<name>A0A4C1YBE9_EUMVA</name>
<dbReference type="AlphaFoldDB" id="A0A4C1YBE9"/>
<evidence type="ECO:0000256" key="1">
    <source>
        <dbReference type="SAM" id="MobiDB-lite"/>
    </source>
</evidence>
<dbReference type="Proteomes" id="UP000299102">
    <property type="component" value="Unassembled WGS sequence"/>
</dbReference>
<evidence type="ECO:0000313" key="3">
    <source>
        <dbReference type="Proteomes" id="UP000299102"/>
    </source>
</evidence>
<sequence>MTVYRSSARKLATRPGRPGSRGSAGRVVFICGVWRPAAQRTLERQGREGRGAQWIGDLHKKVLLSWSAGSGRAVASVPGGRSN</sequence>
<reference evidence="2 3" key="1">
    <citation type="journal article" date="2019" name="Commun. Biol.">
        <title>The bagworm genome reveals a unique fibroin gene that provides high tensile strength.</title>
        <authorList>
            <person name="Kono N."/>
            <person name="Nakamura H."/>
            <person name="Ohtoshi R."/>
            <person name="Tomita M."/>
            <person name="Numata K."/>
            <person name="Arakawa K."/>
        </authorList>
    </citation>
    <scope>NUCLEOTIDE SEQUENCE [LARGE SCALE GENOMIC DNA]</scope>
</reference>
<proteinExistence type="predicted"/>
<evidence type="ECO:0000313" key="2">
    <source>
        <dbReference type="EMBL" id="GBP73641.1"/>
    </source>
</evidence>
<accession>A0A4C1YBE9</accession>
<protein>
    <submittedName>
        <fullName evidence="2">Uncharacterized protein</fullName>
    </submittedName>
</protein>
<dbReference type="EMBL" id="BGZK01001181">
    <property type="protein sequence ID" value="GBP73641.1"/>
    <property type="molecule type" value="Genomic_DNA"/>
</dbReference>
<gene>
    <name evidence="2" type="ORF">EVAR_56320_1</name>
</gene>
<feature type="region of interest" description="Disordered" evidence="1">
    <location>
        <begin position="1"/>
        <end position="24"/>
    </location>
</feature>